<keyword evidence="9" id="KW-1185">Reference proteome</keyword>
<dbReference type="Pfam" id="PF13396">
    <property type="entry name" value="PLDc_N"/>
    <property type="match status" value="1"/>
</dbReference>
<dbReference type="Proteomes" id="UP000436006">
    <property type="component" value="Unassembled WGS sequence"/>
</dbReference>
<feature type="domain" description="Cardiolipin synthase N-terminal" evidence="7">
    <location>
        <begin position="25"/>
        <end position="67"/>
    </location>
</feature>
<name>A0A7K1SDG3_9BACT</name>
<evidence type="ECO:0000256" key="1">
    <source>
        <dbReference type="ARBA" id="ARBA00004651"/>
    </source>
</evidence>
<evidence type="ECO:0000259" key="7">
    <source>
        <dbReference type="Pfam" id="PF13396"/>
    </source>
</evidence>
<sequence>MYSFIGIGPLEIAIFLLALILGFLLPIIALVDIIRSEFKGTNDKLIWVIIVLFLNFLGALLYFFIGRNQRIK</sequence>
<keyword evidence="5 6" id="KW-0472">Membrane</keyword>
<feature type="transmembrane region" description="Helical" evidence="6">
    <location>
        <begin position="12"/>
        <end position="34"/>
    </location>
</feature>
<evidence type="ECO:0000256" key="6">
    <source>
        <dbReference type="SAM" id="Phobius"/>
    </source>
</evidence>
<dbReference type="RefSeq" id="WP_157586467.1">
    <property type="nucleotide sequence ID" value="NZ_WPIN01000006.1"/>
</dbReference>
<dbReference type="GO" id="GO:0005886">
    <property type="term" value="C:plasma membrane"/>
    <property type="evidence" value="ECO:0007669"/>
    <property type="project" value="UniProtKB-SubCell"/>
</dbReference>
<accession>A0A7K1SDG3</accession>
<keyword evidence="3 6" id="KW-0812">Transmembrane</keyword>
<dbReference type="EMBL" id="WPIN01000006">
    <property type="protein sequence ID" value="MVM31830.1"/>
    <property type="molecule type" value="Genomic_DNA"/>
</dbReference>
<proteinExistence type="predicted"/>
<evidence type="ECO:0000313" key="8">
    <source>
        <dbReference type="EMBL" id="MVM31830.1"/>
    </source>
</evidence>
<evidence type="ECO:0000256" key="4">
    <source>
        <dbReference type="ARBA" id="ARBA00022989"/>
    </source>
</evidence>
<comment type="subcellular location">
    <subcellularLocation>
        <location evidence="1">Cell membrane</location>
        <topology evidence="1">Multi-pass membrane protein</topology>
    </subcellularLocation>
</comment>
<comment type="caution">
    <text evidence="8">The sequence shown here is derived from an EMBL/GenBank/DDBJ whole genome shotgun (WGS) entry which is preliminary data.</text>
</comment>
<organism evidence="8 9">
    <name type="scientific">Spirosoma arboris</name>
    <dbReference type="NCBI Taxonomy" id="2682092"/>
    <lineage>
        <taxon>Bacteria</taxon>
        <taxon>Pseudomonadati</taxon>
        <taxon>Bacteroidota</taxon>
        <taxon>Cytophagia</taxon>
        <taxon>Cytophagales</taxon>
        <taxon>Cytophagaceae</taxon>
        <taxon>Spirosoma</taxon>
    </lineage>
</organism>
<evidence type="ECO:0000313" key="9">
    <source>
        <dbReference type="Proteomes" id="UP000436006"/>
    </source>
</evidence>
<keyword evidence="4 6" id="KW-1133">Transmembrane helix</keyword>
<reference evidence="8 9" key="1">
    <citation type="submission" date="2019-12" db="EMBL/GenBank/DDBJ databases">
        <title>Spirosoma sp. HMF4905 genome sequencing and assembly.</title>
        <authorList>
            <person name="Kang H."/>
            <person name="Cha I."/>
            <person name="Kim H."/>
            <person name="Joh K."/>
        </authorList>
    </citation>
    <scope>NUCLEOTIDE SEQUENCE [LARGE SCALE GENOMIC DNA]</scope>
    <source>
        <strain evidence="8 9">HMF4905</strain>
    </source>
</reference>
<dbReference type="InterPro" id="IPR027379">
    <property type="entry name" value="CLS_N"/>
</dbReference>
<dbReference type="AlphaFoldDB" id="A0A7K1SDG3"/>
<feature type="transmembrane region" description="Helical" evidence="6">
    <location>
        <begin position="46"/>
        <end position="65"/>
    </location>
</feature>
<evidence type="ECO:0000256" key="5">
    <source>
        <dbReference type="ARBA" id="ARBA00023136"/>
    </source>
</evidence>
<evidence type="ECO:0000256" key="3">
    <source>
        <dbReference type="ARBA" id="ARBA00022692"/>
    </source>
</evidence>
<keyword evidence="2" id="KW-1003">Cell membrane</keyword>
<gene>
    <name evidence="8" type="ORF">GO755_17410</name>
</gene>
<evidence type="ECO:0000256" key="2">
    <source>
        <dbReference type="ARBA" id="ARBA00022475"/>
    </source>
</evidence>
<protein>
    <recommendedName>
        <fullName evidence="7">Cardiolipin synthase N-terminal domain-containing protein</fullName>
    </recommendedName>
</protein>